<dbReference type="EMBL" id="JBHMEC010000004">
    <property type="protein sequence ID" value="MFB9148698.1"/>
    <property type="molecule type" value="Genomic_DNA"/>
</dbReference>
<evidence type="ECO:0000313" key="8">
    <source>
        <dbReference type="Proteomes" id="UP001589670"/>
    </source>
</evidence>
<dbReference type="InterPro" id="IPR045584">
    <property type="entry name" value="Pilin-like"/>
</dbReference>
<keyword evidence="4 6" id="KW-1133">Transmembrane helix</keyword>
<evidence type="ECO:0000313" key="7">
    <source>
        <dbReference type="EMBL" id="MFB9148698.1"/>
    </source>
</evidence>
<sequence length="160" mass="16776">MGELRPHRDSGFSLLEMVVVVAIIATLSVGASLAIGARGGTADAPRLAATYDALRDAALLGQEMRGLRLVPGGWQVLLPAEGDAPGWRVSGAVQSVRAEARFEGTRGPILPAPPDTRPPQPDIVFLSDGEVTPFEVVFVTDDTVTACRSRGLAGLDCTTR</sequence>
<evidence type="ECO:0000256" key="6">
    <source>
        <dbReference type="SAM" id="Phobius"/>
    </source>
</evidence>
<evidence type="ECO:0000256" key="3">
    <source>
        <dbReference type="ARBA" id="ARBA00022692"/>
    </source>
</evidence>
<dbReference type="InterPro" id="IPR012902">
    <property type="entry name" value="N_methyl_site"/>
</dbReference>
<protein>
    <submittedName>
        <fullName evidence="7">Prepilin-type N-terminal cleavage/methylation domain-containing protein</fullName>
    </submittedName>
</protein>
<dbReference type="Pfam" id="PF07963">
    <property type="entry name" value="N_methyl"/>
    <property type="match status" value="1"/>
</dbReference>
<dbReference type="Gene3D" id="3.55.40.10">
    <property type="entry name" value="minor pseudopilin epsh domain"/>
    <property type="match status" value="1"/>
</dbReference>
<feature type="transmembrane region" description="Helical" evidence="6">
    <location>
        <begin position="12"/>
        <end position="37"/>
    </location>
</feature>
<dbReference type="SUPFAM" id="SSF54523">
    <property type="entry name" value="Pili subunits"/>
    <property type="match status" value="1"/>
</dbReference>
<evidence type="ECO:0000256" key="1">
    <source>
        <dbReference type="ARBA" id="ARBA00004167"/>
    </source>
</evidence>
<evidence type="ECO:0000256" key="5">
    <source>
        <dbReference type="ARBA" id="ARBA00023136"/>
    </source>
</evidence>
<keyword evidence="8" id="KW-1185">Reference proteome</keyword>
<dbReference type="Proteomes" id="UP001589670">
    <property type="component" value="Unassembled WGS sequence"/>
</dbReference>
<comment type="subcellular location">
    <subcellularLocation>
        <location evidence="1">Membrane</location>
        <topology evidence="1">Single-pass membrane protein</topology>
    </subcellularLocation>
</comment>
<organism evidence="7 8">
    <name type="scientific">Roseovarius ramblicola</name>
    <dbReference type="NCBI Taxonomy" id="2022336"/>
    <lineage>
        <taxon>Bacteria</taxon>
        <taxon>Pseudomonadati</taxon>
        <taxon>Pseudomonadota</taxon>
        <taxon>Alphaproteobacteria</taxon>
        <taxon>Rhodobacterales</taxon>
        <taxon>Roseobacteraceae</taxon>
        <taxon>Roseovarius</taxon>
    </lineage>
</organism>
<dbReference type="PROSITE" id="PS00409">
    <property type="entry name" value="PROKAR_NTER_METHYL"/>
    <property type="match status" value="1"/>
</dbReference>
<dbReference type="NCBIfam" id="TIGR02532">
    <property type="entry name" value="IV_pilin_GFxxxE"/>
    <property type="match status" value="1"/>
</dbReference>
<keyword evidence="2" id="KW-0488">Methylation</keyword>
<accession>A0ABV5HWD6</accession>
<name>A0ABV5HWD6_9RHOB</name>
<evidence type="ECO:0000256" key="2">
    <source>
        <dbReference type="ARBA" id="ARBA00022481"/>
    </source>
</evidence>
<dbReference type="RefSeq" id="WP_377066876.1">
    <property type="nucleotide sequence ID" value="NZ_JBHMEC010000004.1"/>
</dbReference>
<comment type="caution">
    <text evidence="7">The sequence shown here is derived from an EMBL/GenBank/DDBJ whole genome shotgun (WGS) entry which is preliminary data.</text>
</comment>
<proteinExistence type="predicted"/>
<keyword evidence="5 6" id="KW-0472">Membrane</keyword>
<gene>
    <name evidence="7" type="ORF">ACFFU4_02905</name>
</gene>
<dbReference type="PRINTS" id="PR00885">
    <property type="entry name" value="BCTERIALGSPH"/>
</dbReference>
<dbReference type="InterPro" id="IPR002416">
    <property type="entry name" value="T2SS_protein-GspH"/>
</dbReference>
<reference evidence="7 8" key="1">
    <citation type="submission" date="2024-09" db="EMBL/GenBank/DDBJ databases">
        <authorList>
            <person name="Sun Q."/>
            <person name="Mori K."/>
        </authorList>
    </citation>
    <scope>NUCLEOTIDE SEQUENCE [LARGE SCALE GENOMIC DNA]</scope>
    <source>
        <strain evidence="7 8">CECT 9424</strain>
    </source>
</reference>
<keyword evidence="3 6" id="KW-0812">Transmembrane</keyword>
<evidence type="ECO:0000256" key="4">
    <source>
        <dbReference type="ARBA" id="ARBA00022989"/>
    </source>
</evidence>